<evidence type="ECO:0000256" key="1">
    <source>
        <dbReference type="SAM" id="MobiDB-lite"/>
    </source>
</evidence>
<dbReference type="STRING" id="490622.A0A395NLZ7"/>
<dbReference type="EMBL" id="PXOA01000304">
    <property type="protein sequence ID" value="RFU77115.1"/>
    <property type="molecule type" value="Genomic_DNA"/>
</dbReference>
<comment type="caution">
    <text evidence="2">The sequence shown here is derived from an EMBL/GenBank/DDBJ whole genome shotgun (WGS) entry which is preliminary data.</text>
</comment>
<reference evidence="2 3" key="1">
    <citation type="journal article" date="2018" name="PLoS Pathog.">
        <title>Evolution of structural diversity of trichothecenes, a family of toxins produced by plant pathogenic and entomopathogenic fungi.</title>
        <authorList>
            <person name="Proctor R.H."/>
            <person name="McCormick S.P."/>
            <person name="Kim H.S."/>
            <person name="Cardoza R.E."/>
            <person name="Stanley A.M."/>
            <person name="Lindo L."/>
            <person name="Kelly A."/>
            <person name="Brown D.W."/>
            <person name="Lee T."/>
            <person name="Vaughan M.M."/>
            <person name="Alexander N.J."/>
            <person name="Busman M."/>
            <person name="Gutierrez S."/>
        </authorList>
    </citation>
    <scope>NUCLEOTIDE SEQUENCE [LARGE SCALE GENOMIC DNA]</scope>
    <source>
        <strain evidence="2 3">IBT 40837</strain>
    </source>
</reference>
<accession>A0A395NLZ7</accession>
<dbReference type="OrthoDB" id="4630416at2759"/>
<protein>
    <submittedName>
        <fullName evidence="2">Uncharacterized protein</fullName>
    </submittedName>
</protein>
<gene>
    <name evidence="2" type="ORF">TARUN_5096</name>
</gene>
<sequence length="510" mass="57646">MSDTTELESCPEPPVLKRSGFQLCDGVFSVESVGRISGSRLHELFNPLTLRLKRDQRRAGEESRQLFRKPFFCAAQLRYYGIPFPSSASDTDLSLLLKKVVREGRCNQVPESVIDLEALMCRDYEPLRQKWESDCAAWRAAKKLRDDEAFENCKTPVEKANLDLDRFMDLYFLTDGKPDPNKTPEPLVLDGLDQTWKMQHVVYKIPGLHTSSCDMMEKDRTLCVEWDREKVFKFGSDMMARALAADKALRQVKWEQQLELHQAYLSSIQPKESIGGADENPEPFSLDRCQGSYVIYCEEIMDGWTSDITGHNFTMDISSGKGNAPRAAINLGIIRGHMIFSLSKDVHRGIPGATSFVSETSLGDGEGEEAEDADGDDEHGRDDIEQQESTTGMKRKQGEVPLAQPLDSALHRRANAKRRKTTSPSAPSHRVYFRLHGYETGEGEVFPYPDAGHINFLSSDCIAFEGVVYNLTGVGDNVEFRGYKVSDVPQMHREEEGVYPYEMFKEFESE</sequence>
<dbReference type="AlphaFoldDB" id="A0A395NLZ7"/>
<organism evidence="2 3">
    <name type="scientific">Trichoderma arundinaceum</name>
    <dbReference type="NCBI Taxonomy" id="490622"/>
    <lineage>
        <taxon>Eukaryota</taxon>
        <taxon>Fungi</taxon>
        <taxon>Dikarya</taxon>
        <taxon>Ascomycota</taxon>
        <taxon>Pezizomycotina</taxon>
        <taxon>Sordariomycetes</taxon>
        <taxon>Hypocreomycetidae</taxon>
        <taxon>Hypocreales</taxon>
        <taxon>Hypocreaceae</taxon>
        <taxon>Trichoderma</taxon>
    </lineage>
</organism>
<keyword evidence="3" id="KW-1185">Reference proteome</keyword>
<proteinExistence type="predicted"/>
<dbReference type="Proteomes" id="UP000266272">
    <property type="component" value="Unassembled WGS sequence"/>
</dbReference>
<evidence type="ECO:0000313" key="2">
    <source>
        <dbReference type="EMBL" id="RFU77115.1"/>
    </source>
</evidence>
<feature type="compositionally biased region" description="Acidic residues" evidence="1">
    <location>
        <begin position="365"/>
        <end position="377"/>
    </location>
</feature>
<feature type="region of interest" description="Disordered" evidence="1">
    <location>
        <begin position="355"/>
        <end position="408"/>
    </location>
</feature>
<name>A0A395NLZ7_TRIAR</name>
<evidence type="ECO:0000313" key="3">
    <source>
        <dbReference type="Proteomes" id="UP000266272"/>
    </source>
</evidence>